<keyword evidence="3" id="KW-1185">Reference proteome</keyword>
<gene>
    <name evidence="2" type="ORF">CPELLU_LOCUS4008</name>
</gene>
<feature type="region of interest" description="Disordered" evidence="1">
    <location>
        <begin position="52"/>
        <end position="77"/>
    </location>
</feature>
<name>A0A9N9FI23_9GLOM</name>
<dbReference type="Proteomes" id="UP000789759">
    <property type="component" value="Unassembled WGS sequence"/>
</dbReference>
<evidence type="ECO:0000313" key="3">
    <source>
        <dbReference type="Proteomes" id="UP000789759"/>
    </source>
</evidence>
<dbReference type="OrthoDB" id="10497316at2759"/>
<evidence type="ECO:0000313" key="2">
    <source>
        <dbReference type="EMBL" id="CAG8534618.1"/>
    </source>
</evidence>
<evidence type="ECO:0000256" key="1">
    <source>
        <dbReference type="SAM" id="MobiDB-lite"/>
    </source>
</evidence>
<protein>
    <submittedName>
        <fullName evidence="2">22472_t:CDS:1</fullName>
    </submittedName>
</protein>
<proteinExistence type="predicted"/>
<accession>A0A9N9FI23</accession>
<comment type="caution">
    <text evidence="2">The sequence shown here is derived from an EMBL/GenBank/DDBJ whole genome shotgun (WGS) entry which is preliminary data.</text>
</comment>
<feature type="compositionally biased region" description="Acidic residues" evidence="1">
    <location>
        <begin position="63"/>
        <end position="76"/>
    </location>
</feature>
<reference evidence="2" key="1">
    <citation type="submission" date="2021-06" db="EMBL/GenBank/DDBJ databases">
        <authorList>
            <person name="Kallberg Y."/>
            <person name="Tangrot J."/>
            <person name="Rosling A."/>
        </authorList>
    </citation>
    <scope>NUCLEOTIDE SEQUENCE</scope>
    <source>
        <strain evidence="2">FL966</strain>
    </source>
</reference>
<sequence length="187" mass="21641">AAKSTFSLSIQGLKQLPPLLLLTDVKTNSTMTKLPDKKEEIYSKEVWEEELYNVDQPQREQIPENDESDDYDEDNANELFDKLEYKREELEELESFSSDCVLSDKESAEETKKSRKMMEIESLAVYLAVMEEIPTGKKVSVDEKSTIEKQLNKIIEEGNVDDKYKEEIKELFKNNRTLFANGLKELG</sequence>
<dbReference type="EMBL" id="CAJVQA010002038">
    <property type="protein sequence ID" value="CAG8534618.1"/>
    <property type="molecule type" value="Genomic_DNA"/>
</dbReference>
<feature type="non-terminal residue" evidence="2">
    <location>
        <position position="187"/>
    </location>
</feature>
<dbReference type="AlphaFoldDB" id="A0A9N9FI23"/>
<organism evidence="2 3">
    <name type="scientific">Cetraspora pellucida</name>
    <dbReference type="NCBI Taxonomy" id="1433469"/>
    <lineage>
        <taxon>Eukaryota</taxon>
        <taxon>Fungi</taxon>
        <taxon>Fungi incertae sedis</taxon>
        <taxon>Mucoromycota</taxon>
        <taxon>Glomeromycotina</taxon>
        <taxon>Glomeromycetes</taxon>
        <taxon>Diversisporales</taxon>
        <taxon>Gigasporaceae</taxon>
        <taxon>Cetraspora</taxon>
    </lineage>
</organism>